<keyword evidence="2" id="KW-1185">Reference proteome</keyword>
<proteinExistence type="predicted"/>
<organism evidence="1 2">
    <name type="scientific">Francisella halioticida</name>
    <dbReference type="NCBI Taxonomy" id="549298"/>
    <lineage>
        <taxon>Bacteria</taxon>
        <taxon>Pseudomonadati</taxon>
        <taxon>Pseudomonadota</taxon>
        <taxon>Gammaproteobacteria</taxon>
        <taxon>Thiotrichales</taxon>
        <taxon>Francisellaceae</taxon>
        <taxon>Francisella</taxon>
    </lineage>
</organism>
<gene>
    <name evidence="1" type="ORF">CDV26_08980</name>
</gene>
<reference evidence="1 2" key="1">
    <citation type="submission" date="2017-06" db="EMBL/GenBank/DDBJ databases">
        <title>Complete genome of Francisella halioticida.</title>
        <authorList>
            <person name="Sjodin A."/>
        </authorList>
    </citation>
    <scope>NUCLEOTIDE SEQUENCE [LARGE SCALE GENOMIC DNA]</scope>
    <source>
        <strain evidence="1 2">DSM 23729</strain>
    </source>
</reference>
<accession>A0ABM6M0P0</accession>
<evidence type="ECO:0000313" key="1">
    <source>
        <dbReference type="EMBL" id="ASG68506.1"/>
    </source>
</evidence>
<sequence>MMSFPRNYKNCIRYIDEYYPNHVKYWNANWKQDNAIYIIKEIVVEDKVINIWINLWLLKKDSKNLVILKNCLDIAATKSLKSQILEKWLTFYNYALYPELLTYQSHIYRNGDIFFSKDDYDNKSLSAIEQFIRQSLGRYRISVDLKYIDKTRGSILGIAKLNQLLLKTYIESSAIITGKITFRMLAQESREKLSKLYEEVEGKLTSLAFDLHIFFKYILLVIDNGLESLNLGDTLNRKNLSGNIIYKVIKNEKY</sequence>
<dbReference type="Proteomes" id="UP000249910">
    <property type="component" value="Chromosome"/>
</dbReference>
<evidence type="ECO:0000313" key="2">
    <source>
        <dbReference type="Proteomes" id="UP000249910"/>
    </source>
</evidence>
<protein>
    <submittedName>
        <fullName evidence="1">Uncharacterized protein</fullName>
    </submittedName>
</protein>
<name>A0ABM6M0P0_9GAMM</name>
<dbReference type="EMBL" id="CP022132">
    <property type="protein sequence ID" value="ASG68506.1"/>
    <property type="molecule type" value="Genomic_DNA"/>
</dbReference>